<gene>
    <name evidence="1" type="ORF">MERR_LOCUS17955</name>
</gene>
<evidence type="ECO:0000313" key="2">
    <source>
        <dbReference type="Proteomes" id="UP000467841"/>
    </source>
</evidence>
<name>A0A6D2IQP6_9BRAS</name>
<protein>
    <submittedName>
        <fullName evidence="1">Uncharacterized protein</fullName>
    </submittedName>
</protein>
<reference evidence="1" key="1">
    <citation type="submission" date="2020-01" db="EMBL/GenBank/DDBJ databases">
        <authorList>
            <person name="Mishra B."/>
        </authorList>
    </citation>
    <scope>NUCLEOTIDE SEQUENCE [LARGE SCALE GENOMIC DNA]</scope>
</reference>
<sequence length="103" mass="11545">MDPRLWYPPSGFDAWGSTPGHCRFYIWAAASQTTSSRGPFSGSLKIPGRGLRSGGLVGPQMWSGYWVSKKKKVRKPEDLSKENIVLEEFARDRQKGQSQQGRS</sequence>
<evidence type="ECO:0000313" key="1">
    <source>
        <dbReference type="EMBL" id="CAA7030720.1"/>
    </source>
</evidence>
<dbReference type="EMBL" id="CACVBM020001097">
    <property type="protein sequence ID" value="CAA7030720.1"/>
    <property type="molecule type" value="Genomic_DNA"/>
</dbReference>
<organism evidence="1 2">
    <name type="scientific">Microthlaspi erraticum</name>
    <dbReference type="NCBI Taxonomy" id="1685480"/>
    <lineage>
        <taxon>Eukaryota</taxon>
        <taxon>Viridiplantae</taxon>
        <taxon>Streptophyta</taxon>
        <taxon>Embryophyta</taxon>
        <taxon>Tracheophyta</taxon>
        <taxon>Spermatophyta</taxon>
        <taxon>Magnoliopsida</taxon>
        <taxon>eudicotyledons</taxon>
        <taxon>Gunneridae</taxon>
        <taxon>Pentapetalae</taxon>
        <taxon>rosids</taxon>
        <taxon>malvids</taxon>
        <taxon>Brassicales</taxon>
        <taxon>Brassicaceae</taxon>
        <taxon>Coluteocarpeae</taxon>
        <taxon>Microthlaspi</taxon>
    </lineage>
</organism>
<keyword evidence="2" id="KW-1185">Reference proteome</keyword>
<accession>A0A6D2IQP6</accession>
<dbReference type="AlphaFoldDB" id="A0A6D2IQP6"/>
<dbReference type="Proteomes" id="UP000467841">
    <property type="component" value="Unassembled WGS sequence"/>
</dbReference>
<comment type="caution">
    <text evidence="1">The sequence shown here is derived from an EMBL/GenBank/DDBJ whole genome shotgun (WGS) entry which is preliminary data.</text>
</comment>
<proteinExistence type="predicted"/>